<proteinExistence type="inferred from homology"/>
<keyword evidence="3" id="KW-1003">Cell membrane</keyword>
<accession>A0A248TMI4</accession>
<keyword evidence="10" id="KW-1185">Reference proteome</keyword>
<reference evidence="9" key="1">
    <citation type="submission" date="2017-08" db="EMBL/GenBank/DDBJ databases">
        <title>Complete Genome Sequence of Bacillus kochii Oregon-R-modENCODE STRAIN BDGP4, isolated from Drosophila melanogaster gut.</title>
        <authorList>
            <person name="Wan K.H."/>
            <person name="Yu C."/>
            <person name="Park S."/>
            <person name="Hammonds A.S."/>
            <person name="Booth B.W."/>
            <person name="Celniker S.E."/>
        </authorList>
    </citation>
    <scope>NUCLEOTIDE SEQUENCE [LARGE SCALE GENOMIC DNA]</scope>
    <source>
        <strain evidence="9">BDGP4</strain>
    </source>
</reference>
<dbReference type="PANTHER" id="PTHR34582">
    <property type="entry name" value="UPF0702 TRANSMEMBRANE PROTEIN YCAP"/>
    <property type="match status" value="1"/>
</dbReference>
<evidence type="ECO:0000313" key="10">
    <source>
        <dbReference type="Proteomes" id="UP000215137"/>
    </source>
</evidence>
<name>A0A248TMI4_9BACI</name>
<organism evidence="9 10">
    <name type="scientific">Cytobacillus kochii</name>
    <dbReference type="NCBI Taxonomy" id="859143"/>
    <lineage>
        <taxon>Bacteria</taxon>
        <taxon>Bacillati</taxon>
        <taxon>Bacillota</taxon>
        <taxon>Bacilli</taxon>
        <taxon>Bacillales</taxon>
        <taxon>Bacillaceae</taxon>
        <taxon>Cytobacillus</taxon>
    </lineage>
</organism>
<evidence type="ECO:0000256" key="3">
    <source>
        <dbReference type="ARBA" id="ARBA00022475"/>
    </source>
</evidence>
<dbReference type="OrthoDB" id="1899680at2"/>
<feature type="domain" description="YetF C-terminal" evidence="8">
    <location>
        <begin position="90"/>
        <end position="223"/>
    </location>
</feature>
<evidence type="ECO:0000256" key="4">
    <source>
        <dbReference type="ARBA" id="ARBA00022692"/>
    </source>
</evidence>
<evidence type="ECO:0000256" key="7">
    <source>
        <dbReference type="SAM" id="Phobius"/>
    </source>
</evidence>
<dbReference type="PANTHER" id="PTHR34582:SF5">
    <property type="entry name" value="UPF0702 TRANSMEMBRANE PROTEIN YETF"/>
    <property type="match status" value="1"/>
</dbReference>
<dbReference type="Gene3D" id="3.30.240.20">
    <property type="entry name" value="bsu07140 like domains"/>
    <property type="match status" value="2"/>
</dbReference>
<evidence type="ECO:0000256" key="1">
    <source>
        <dbReference type="ARBA" id="ARBA00004651"/>
    </source>
</evidence>
<dbReference type="Proteomes" id="UP000215137">
    <property type="component" value="Chromosome"/>
</dbReference>
<dbReference type="GO" id="GO:0005886">
    <property type="term" value="C:plasma membrane"/>
    <property type="evidence" value="ECO:0007669"/>
    <property type="project" value="UniProtKB-SubCell"/>
</dbReference>
<evidence type="ECO:0000313" key="9">
    <source>
        <dbReference type="EMBL" id="ASV69362.1"/>
    </source>
</evidence>
<protein>
    <recommendedName>
        <fullName evidence="8">YetF C-terminal domain-containing protein</fullName>
    </recommendedName>
</protein>
<dbReference type="EMBL" id="CP022983">
    <property type="protein sequence ID" value="ASV69362.1"/>
    <property type="molecule type" value="Genomic_DNA"/>
</dbReference>
<feature type="transmembrane region" description="Helical" evidence="7">
    <location>
        <begin position="42"/>
        <end position="60"/>
    </location>
</feature>
<dbReference type="InterPro" id="IPR023090">
    <property type="entry name" value="UPF0702_alpha/beta_dom_sf"/>
</dbReference>
<evidence type="ECO:0000256" key="5">
    <source>
        <dbReference type="ARBA" id="ARBA00022989"/>
    </source>
</evidence>
<dbReference type="InterPro" id="IPR007353">
    <property type="entry name" value="DUF421"/>
</dbReference>
<keyword evidence="4 7" id="KW-0812">Transmembrane</keyword>
<feature type="transmembrane region" description="Helical" evidence="7">
    <location>
        <begin position="72"/>
        <end position="89"/>
    </location>
</feature>
<evidence type="ECO:0000259" key="8">
    <source>
        <dbReference type="Pfam" id="PF04239"/>
    </source>
</evidence>
<comment type="subcellular location">
    <subcellularLocation>
        <location evidence="1">Cell membrane</location>
        <topology evidence="1">Multi-pass membrane protein</topology>
    </subcellularLocation>
</comment>
<sequence>MEFFTSQESLTIVQWMLRAIVGFVFFVILVKLMGQRSLSQVGLLDFVIVLIIGNIIAHPLSDEGLGLEGSMITMSVILILYIIGIYLSLHFRHFRKWFITDPIPLIENGMINNRNMKRARISLDELQTELRMKNIEEIQKVDLALWEHGGKVSIFLKTEHLPLTAVTFSKPVKPFYFPNTVIKEGTIDCKQLHQLGRDEEWILKKLQDTYPNITIKDILLGTVDDKEDLSIFLYNS</sequence>
<dbReference type="KEGG" id="bko:CKF48_19810"/>
<feature type="transmembrane region" description="Helical" evidence="7">
    <location>
        <begin position="12"/>
        <end position="30"/>
    </location>
</feature>
<gene>
    <name evidence="9" type="ORF">CKF48_19810</name>
</gene>
<dbReference type="Pfam" id="PF04239">
    <property type="entry name" value="DUF421"/>
    <property type="match status" value="1"/>
</dbReference>
<dbReference type="AlphaFoldDB" id="A0A248TMI4"/>
<keyword evidence="6 7" id="KW-0472">Membrane</keyword>
<comment type="similarity">
    <text evidence="2">Belongs to the UPF0702 family.</text>
</comment>
<evidence type="ECO:0000256" key="2">
    <source>
        <dbReference type="ARBA" id="ARBA00006448"/>
    </source>
</evidence>
<keyword evidence="5 7" id="KW-1133">Transmembrane helix</keyword>
<evidence type="ECO:0000256" key="6">
    <source>
        <dbReference type="ARBA" id="ARBA00023136"/>
    </source>
</evidence>
<dbReference type="RefSeq" id="WP_095372925.1">
    <property type="nucleotide sequence ID" value="NZ_CP022983.1"/>
</dbReference>